<dbReference type="PANTHER" id="PTHR11358:SF26">
    <property type="entry name" value="GUANIDINO ACID HYDROLASE, MITOCHONDRIAL"/>
    <property type="match status" value="1"/>
</dbReference>
<evidence type="ECO:0000313" key="6">
    <source>
        <dbReference type="EMBL" id="KAF5332935.1"/>
    </source>
</evidence>
<dbReference type="GO" id="GO:0008783">
    <property type="term" value="F:agmatinase activity"/>
    <property type="evidence" value="ECO:0007669"/>
    <property type="project" value="TreeGrafter"/>
</dbReference>
<sequence>MIFIMILLTAVFLALSTSAHLHHNRHDHVQTPDISSEPWTSKYGPQMDLGYTGPLSFAHLPYLKCLEDSSKAFDIAILGFPFDTTTTFRPGARFGPYAIRVGSKRMAPEWWWDMGWQGSPDSVHGAGLLDCGDAPITPMDNAKALVQMEAAYDTLINRPGLEGTGTSYKNRTSFMAKDGKEHPRLVTLGGDHTIVLPILRSLNKVYGPVSVIHFDAHMDTGPTEGRIDQERITHGSYFTIAWEEGLMLGNRSIHGGIRNKMSGPEFVEHDESVGFQVISSEDIDDYGIQNVIKAIRKRIGDAPVYLSLDIDTVDPSLAPATGTPEAGGWTTREMIRILRGLTGLNFVGADIVEVAPAYDTADITAIAAADFVYEFLMMMQLDEPPKPGHPGGPWVEADLLVHMQ</sequence>
<dbReference type="PROSITE" id="PS01053">
    <property type="entry name" value="ARGINASE_1"/>
    <property type="match status" value="1"/>
</dbReference>
<feature type="chain" id="PRO_5034777870" description="Agmatinase" evidence="5">
    <location>
        <begin position="20"/>
        <end position="404"/>
    </location>
</feature>
<evidence type="ECO:0000256" key="4">
    <source>
        <dbReference type="RuleBase" id="RU003684"/>
    </source>
</evidence>
<organism evidence="6 7">
    <name type="scientific">Tetrapyrgos nigripes</name>
    <dbReference type="NCBI Taxonomy" id="182062"/>
    <lineage>
        <taxon>Eukaryota</taxon>
        <taxon>Fungi</taxon>
        <taxon>Dikarya</taxon>
        <taxon>Basidiomycota</taxon>
        <taxon>Agaricomycotina</taxon>
        <taxon>Agaricomycetes</taxon>
        <taxon>Agaricomycetidae</taxon>
        <taxon>Agaricales</taxon>
        <taxon>Marasmiineae</taxon>
        <taxon>Marasmiaceae</taxon>
        <taxon>Tetrapyrgos</taxon>
    </lineage>
</organism>
<evidence type="ECO:0000256" key="3">
    <source>
        <dbReference type="ARBA" id="ARBA00022801"/>
    </source>
</evidence>
<dbReference type="PROSITE" id="PS51409">
    <property type="entry name" value="ARGINASE_2"/>
    <property type="match status" value="1"/>
</dbReference>
<keyword evidence="5" id="KW-0732">Signal</keyword>
<dbReference type="PANTHER" id="PTHR11358">
    <property type="entry name" value="ARGINASE/AGMATINASE"/>
    <property type="match status" value="1"/>
</dbReference>
<keyword evidence="3 4" id="KW-0378">Hydrolase</keyword>
<dbReference type="AlphaFoldDB" id="A0A8H5FDC1"/>
<dbReference type="PRINTS" id="PR00116">
    <property type="entry name" value="ARGINASE"/>
</dbReference>
<dbReference type="InterPro" id="IPR023696">
    <property type="entry name" value="Ureohydrolase_dom_sf"/>
</dbReference>
<dbReference type="OrthoDB" id="288726at2759"/>
<dbReference type="SUPFAM" id="SSF52768">
    <property type="entry name" value="Arginase/deacetylase"/>
    <property type="match status" value="1"/>
</dbReference>
<dbReference type="FunFam" id="3.40.800.10:FF:000014">
    <property type="entry name" value="Arginase family protein"/>
    <property type="match status" value="1"/>
</dbReference>
<keyword evidence="2" id="KW-0479">Metal-binding</keyword>
<evidence type="ECO:0008006" key="8">
    <source>
        <dbReference type="Google" id="ProtNLM"/>
    </source>
</evidence>
<dbReference type="GO" id="GO:0033389">
    <property type="term" value="P:putrescine biosynthetic process from arginine, via agmatine"/>
    <property type="evidence" value="ECO:0007669"/>
    <property type="project" value="TreeGrafter"/>
</dbReference>
<comment type="similarity">
    <text evidence="1">Belongs to the arginase family. Agmatinase subfamily.</text>
</comment>
<feature type="signal peptide" evidence="5">
    <location>
        <begin position="1"/>
        <end position="19"/>
    </location>
</feature>
<dbReference type="Proteomes" id="UP000559256">
    <property type="component" value="Unassembled WGS sequence"/>
</dbReference>
<dbReference type="Gene3D" id="3.40.800.10">
    <property type="entry name" value="Ureohydrolase domain"/>
    <property type="match status" value="1"/>
</dbReference>
<dbReference type="Pfam" id="PF00491">
    <property type="entry name" value="Arginase"/>
    <property type="match status" value="1"/>
</dbReference>
<evidence type="ECO:0000256" key="1">
    <source>
        <dbReference type="ARBA" id="ARBA00009227"/>
    </source>
</evidence>
<evidence type="ECO:0000256" key="2">
    <source>
        <dbReference type="ARBA" id="ARBA00022723"/>
    </source>
</evidence>
<accession>A0A8H5FDC1</accession>
<dbReference type="GO" id="GO:0046872">
    <property type="term" value="F:metal ion binding"/>
    <property type="evidence" value="ECO:0007669"/>
    <property type="project" value="UniProtKB-KW"/>
</dbReference>
<dbReference type="CDD" id="cd11592">
    <property type="entry name" value="Agmatinase_PAH"/>
    <property type="match status" value="1"/>
</dbReference>
<evidence type="ECO:0000256" key="5">
    <source>
        <dbReference type="SAM" id="SignalP"/>
    </source>
</evidence>
<name>A0A8H5FDC1_9AGAR</name>
<reference evidence="6 7" key="1">
    <citation type="journal article" date="2020" name="ISME J.">
        <title>Uncovering the hidden diversity of litter-decomposition mechanisms in mushroom-forming fungi.</title>
        <authorList>
            <person name="Floudas D."/>
            <person name="Bentzer J."/>
            <person name="Ahren D."/>
            <person name="Johansson T."/>
            <person name="Persson P."/>
            <person name="Tunlid A."/>
        </authorList>
    </citation>
    <scope>NUCLEOTIDE SEQUENCE [LARGE SCALE GENOMIC DNA]</scope>
    <source>
        <strain evidence="6 7">CBS 291.85</strain>
    </source>
</reference>
<dbReference type="InterPro" id="IPR006035">
    <property type="entry name" value="Ureohydrolase"/>
</dbReference>
<keyword evidence="7" id="KW-1185">Reference proteome</keyword>
<comment type="caution">
    <text evidence="6">The sequence shown here is derived from an EMBL/GenBank/DDBJ whole genome shotgun (WGS) entry which is preliminary data.</text>
</comment>
<protein>
    <recommendedName>
        <fullName evidence="8">Agmatinase</fullName>
    </recommendedName>
</protein>
<gene>
    <name evidence="6" type="ORF">D9758_015964</name>
</gene>
<proteinExistence type="inferred from homology"/>
<dbReference type="EMBL" id="JAACJM010000299">
    <property type="protein sequence ID" value="KAF5332935.1"/>
    <property type="molecule type" value="Genomic_DNA"/>
</dbReference>
<evidence type="ECO:0000313" key="7">
    <source>
        <dbReference type="Proteomes" id="UP000559256"/>
    </source>
</evidence>
<dbReference type="InterPro" id="IPR020855">
    <property type="entry name" value="Ureohydrolase_Mn_BS"/>
</dbReference>